<dbReference type="SUPFAM" id="SSF52540">
    <property type="entry name" value="P-loop containing nucleoside triphosphate hydrolases"/>
    <property type="match status" value="1"/>
</dbReference>
<dbReference type="RefSeq" id="WP_188603673.1">
    <property type="nucleotide sequence ID" value="NZ_AP026830.1"/>
</dbReference>
<evidence type="ECO:0000313" key="3">
    <source>
        <dbReference type="EMBL" id="GGI81994.1"/>
    </source>
</evidence>
<accession>A0A830EJ57</accession>
<name>A0A830EJ57_9CREN</name>
<evidence type="ECO:0000313" key="2">
    <source>
        <dbReference type="EMBL" id="BDR92807.1"/>
    </source>
</evidence>
<dbReference type="Proteomes" id="UP000657075">
    <property type="component" value="Unassembled WGS sequence"/>
</dbReference>
<gene>
    <name evidence="3" type="ORF">GCM10007112_18390</name>
    <name evidence="2" type="ORF">Vsou_19000</name>
</gene>
<dbReference type="OrthoDB" id="36110at2157"/>
<feature type="domain" description="AAA" evidence="1">
    <location>
        <begin position="8"/>
        <end position="171"/>
    </location>
</feature>
<protein>
    <recommendedName>
        <fullName evidence="1">AAA domain-containing protein</fullName>
    </recommendedName>
</protein>
<keyword evidence="5" id="KW-1185">Reference proteome</keyword>
<reference evidence="3" key="2">
    <citation type="submission" date="2020-09" db="EMBL/GenBank/DDBJ databases">
        <authorList>
            <person name="Sun Q."/>
            <person name="Ohkuma M."/>
        </authorList>
    </citation>
    <scope>NUCLEOTIDE SEQUENCE</scope>
    <source>
        <strain evidence="3">JCM 11219</strain>
    </source>
</reference>
<dbReference type="Gene3D" id="3.40.50.300">
    <property type="entry name" value="P-loop containing nucleotide triphosphate hydrolases"/>
    <property type="match status" value="1"/>
</dbReference>
<dbReference type="Proteomes" id="UP001060771">
    <property type="component" value="Chromosome"/>
</dbReference>
<dbReference type="EMBL" id="AP026830">
    <property type="protein sequence ID" value="BDR92807.1"/>
    <property type="molecule type" value="Genomic_DNA"/>
</dbReference>
<dbReference type="EMBL" id="BMNM01000008">
    <property type="protein sequence ID" value="GGI81994.1"/>
    <property type="molecule type" value="Genomic_DNA"/>
</dbReference>
<dbReference type="GeneID" id="76207441"/>
<sequence length="240" mass="26012">MSVRCIASGQKGGVGKSTLTILTTKAAPALGIKLAVIDLAMGNPSTSLNLLGGVPRHTLATYVINASKVSEVIHIVSTEHGPAYLVPSGHGDLALINEYGDFKDKLDSLIKYLIDRVGVDNVIVDFPSFEPNLDHVFTEALSMCDIVYPVGIQDLGSVIALRNLLHFVKRLSINVGRPVINMFRESLGRQWIAAVGKLASSEPVVVHYDPWVIRWVHDGNGKYGIGVKEALMYLIKEVLS</sequence>
<evidence type="ECO:0000313" key="5">
    <source>
        <dbReference type="Proteomes" id="UP001060771"/>
    </source>
</evidence>
<reference evidence="3" key="1">
    <citation type="journal article" date="2014" name="Int. J. Syst. Evol. Microbiol.">
        <title>Complete genome sequence of Corynebacterium casei LMG S-19264T (=DSM 44701T), isolated from a smear-ripened cheese.</title>
        <authorList>
            <consortium name="US DOE Joint Genome Institute (JGI-PGF)"/>
            <person name="Walter F."/>
            <person name="Albersmeier A."/>
            <person name="Kalinowski J."/>
            <person name="Ruckert C."/>
        </authorList>
    </citation>
    <scope>NUCLEOTIDE SEQUENCE</scope>
    <source>
        <strain evidence="3">JCM 11219</strain>
    </source>
</reference>
<dbReference type="Pfam" id="PF13614">
    <property type="entry name" value="AAA_31"/>
    <property type="match status" value="1"/>
</dbReference>
<dbReference type="AlphaFoldDB" id="A0A830EJ57"/>
<reference evidence="2" key="4">
    <citation type="journal article" date="2023" name="Microbiol. Resour. Announc.">
        <title>Complete Genome Sequence of Vulcanisaeta souniana Strain IC-059, a Hyperthermophilic Archaeon Isolated from Hot Spring Water in Japan.</title>
        <authorList>
            <person name="Kato S."/>
            <person name="Itoh T."/>
            <person name="Wu L."/>
            <person name="Ma J."/>
            <person name="Ohkuma M."/>
        </authorList>
    </citation>
    <scope>NUCLEOTIDE SEQUENCE</scope>
    <source>
        <strain evidence="2">JCM 11219</strain>
    </source>
</reference>
<dbReference type="InterPro" id="IPR027417">
    <property type="entry name" value="P-loop_NTPase"/>
</dbReference>
<evidence type="ECO:0000313" key="4">
    <source>
        <dbReference type="Proteomes" id="UP000657075"/>
    </source>
</evidence>
<dbReference type="InterPro" id="IPR025669">
    <property type="entry name" value="AAA_dom"/>
</dbReference>
<organism evidence="3 4">
    <name type="scientific">Vulcanisaeta souniana JCM 11219</name>
    <dbReference type="NCBI Taxonomy" id="1293586"/>
    <lineage>
        <taxon>Archaea</taxon>
        <taxon>Thermoproteota</taxon>
        <taxon>Thermoprotei</taxon>
        <taxon>Thermoproteales</taxon>
        <taxon>Thermoproteaceae</taxon>
        <taxon>Vulcanisaeta</taxon>
    </lineage>
</organism>
<reference evidence="5" key="3">
    <citation type="submission" date="2022-09" db="EMBL/GenBank/DDBJ databases">
        <title>Complete genome sequence of Vulcanisaeta souniana.</title>
        <authorList>
            <person name="Kato S."/>
            <person name="Itoh T."/>
            <person name="Ohkuma M."/>
        </authorList>
    </citation>
    <scope>NUCLEOTIDE SEQUENCE [LARGE SCALE GENOMIC DNA]</scope>
    <source>
        <strain evidence="5">JCM 11219</strain>
    </source>
</reference>
<evidence type="ECO:0000259" key="1">
    <source>
        <dbReference type="Pfam" id="PF13614"/>
    </source>
</evidence>
<proteinExistence type="predicted"/>